<evidence type="ECO:0000313" key="1">
    <source>
        <dbReference type="EMBL" id="MBA0589514.1"/>
    </source>
</evidence>
<dbReference type="AlphaFoldDB" id="A0A7J8PJV3"/>
<comment type="caution">
    <text evidence="1">The sequence shown here is derived from an EMBL/GenBank/DDBJ whole genome shotgun (WGS) entry which is preliminary data.</text>
</comment>
<feature type="non-terminal residue" evidence="1">
    <location>
        <position position="1"/>
    </location>
</feature>
<sequence>NTVTAISEKWGALLRAQVGVGLNISSTKKAAATFQAGVSPPGGVWQDSEATASMMVTYASSVFTVTPHESVRFRFILMAAAGPFVIRISMQMFNRCRLKFSQELLS</sequence>
<organism evidence="1 2">
    <name type="scientific">Gossypium raimondii</name>
    <name type="common">Peruvian cotton</name>
    <name type="synonym">Gossypium klotzschianum subsp. raimondii</name>
    <dbReference type="NCBI Taxonomy" id="29730"/>
    <lineage>
        <taxon>Eukaryota</taxon>
        <taxon>Viridiplantae</taxon>
        <taxon>Streptophyta</taxon>
        <taxon>Embryophyta</taxon>
        <taxon>Tracheophyta</taxon>
        <taxon>Spermatophyta</taxon>
        <taxon>Magnoliopsida</taxon>
        <taxon>eudicotyledons</taxon>
        <taxon>Gunneridae</taxon>
        <taxon>Pentapetalae</taxon>
        <taxon>rosids</taxon>
        <taxon>malvids</taxon>
        <taxon>Malvales</taxon>
        <taxon>Malvaceae</taxon>
        <taxon>Malvoideae</taxon>
        <taxon>Gossypium</taxon>
    </lineage>
</organism>
<protein>
    <submittedName>
        <fullName evidence="1">Uncharacterized protein</fullName>
    </submittedName>
</protein>
<gene>
    <name evidence="1" type="ORF">Gorai_018257</name>
</gene>
<accession>A0A7J8PJV3</accession>
<reference evidence="1 2" key="1">
    <citation type="journal article" date="2019" name="Genome Biol. Evol.">
        <title>Insights into the evolution of the New World diploid cottons (Gossypium, subgenus Houzingenia) based on genome sequencing.</title>
        <authorList>
            <person name="Grover C.E."/>
            <person name="Arick M.A. 2nd"/>
            <person name="Thrash A."/>
            <person name="Conover J.L."/>
            <person name="Sanders W.S."/>
            <person name="Peterson D.G."/>
            <person name="Frelichowski J.E."/>
            <person name="Scheffler J.A."/>
            <person name="Scheffler B.E."/>
            <person name="Wendel J.F."/>
        </authorList>
    </citation>
    <scope>NUCLEOTIDE SEQUENCE [LARGE SCALE GENOMIC DNA]</scope>
    <source>
        <strain evidence="1">8</strain>
        <tissue evidence="1">Leaf</tissue>
    </source>
</reference>
<dbReference type="Proteomes" id="UP000593578">
    <property type="component" value="Unassembled WGS sequence"/>
</dbReference>
<evidence type="ECO:0000313" key="2">
    <source>
        <dbReference type="Proteomes" id="UP000593578"/>
    </source>
</evidence>
<proteinExistence type="predicted"/>
<dbReference type="EMBL" id="JABEZZ010000007">
    <property type="protein sequence ID" value="MBA0589514.1"/>
    <property type="molecule type" value="Genomic_DNA"/>
</dbReference>
<name>A0A7J8PJV3_GOSRA</name>